<sequence length="28" mass="3312">MAQTKMKTDKEFTIDSISLHFTNIKFVH</sequence>
<proteinExistence type="predicted"/>
<dbReference type="AlphaFoldDB" id="A0A382T8T8"/>
<accession>A0A382T8T8</accession>
<organism evidence="1">
    <name type="scientific">marine metagenome</name>
    <dbReference type="NCBI Taxonomy" id="408172"/>
    <lineage>
        <taxon>unclassified sequences</taxon>
        <taxon>metagenomes</taxon>
        <taxon>ecological metagenomes</taxon>
    </lineage>
</organism>
<protein>
    <submittedName>
        <fullName evidence="1">Uncharacterized protein</fullName>
    </submittedName>
</protein>
<dbReference type="EMBL" id="UINC01134796">
    <property type="protein sequence ID" value="SVD18564.1"/>
    <property type="molecule type" value="Genomic_DNA"/>
</dbReference>
<reference evidence="1" key="1">
    <citation type="submission" date="2018-05" db="EMBL/GenBank/DDBJ databases">
        <authorList>
            <person name="Lanie J.A."/>
            <person name="Ng W.-L."/>
            <person name="Kazmierczak K.M."/>
            <person name="Andrzejewski T.M."/>
            <person name="Davidsen T.M."/>
            <person name="Wayne K.J."/>
            <person name="Tettelin H."/>
            <person name="Glass J.I."/>
            <person name="Rusch D."/>
            <person name="Podicherti R."/>
            <person name="Tsui H.-C.T."/>
            <person name="Winkler M.E."/>
        </authorList>
    </citation>
    <scope>NUCLEOTIDE SEQUENCE</scope>
</reference>
<name>A0A382T8T8_9ZZZZ</name>
<evidence type="ECO:0000313" key="1">
    <source>
        <dbReference type="EMBL" id="SVD18564.1"/>
    </source>
</evidence>
<gene>
    <name evidence="1" type="ORF">METZ01_LOCUS371418</name>
</gene>